<dbReference type="GO" id="GO:0016787">
    <property type="term" value="F:hydrolase activity"/>
    <property type="evidence" value="ECO:0007669"/>
    <property type="project" value="UniProtKB-KW"/>
</dbReference>
<keyword evidence="5" id="KW-0720">Serine protease</keyword>
<name>A0ABZ0SH56_9MICO</name>
<evidence type="ECO:0000256" key="4">
    <source>
        <dbReference type="ARBA" id="ARBA00022801"/>
    </source>
</evidence>
<keyword evidence="3" id="KW-0479">Metal-binding</keyword>
<accession>A0ABZ0SH56</accession>
<evidence type="ECO:0000256" key="1">
    <source>
        <dbReference type="ARBA" id="ARBA00001913"/>
    </source>
</evidence>
<keyword evidence="12" id="KW-1185">Reference proteome</keyword>
<comment type="cofactor">
    <cofactor evidence="1">
        <name>Ca(2+)</name>
        <dbReference type="ChEBI" id="CHEBI:29108"/>
    </cofactor>
</comment>
<dbReference type="Gene3D" id="3.40.50.200">
    <property type="entry name" value="Peptidase S8/S53 domain"/>
    <property type="match status" value="1"/>
</dbReference>
<dbReference type="InterPro" id="IPR030400">
    <property type="entry name" value="Sedolisin_dom"/>
</dbReference>
<evidence type="ECO:0000313" key="12">
    <source>
        <dbReference type="Proteomes" id="UP001323798"/>
    </source>
</evidence>
<dbReference type="SUPFAM" id="SSF54897">
    <property type="entry name" value="Protease propeptides/inhibitors"/>
    <property type="match status" value="1"/>
</dbReference>
<dbReference type="SUPFAM" id="SSF52743">
    <property type="entry name" value="Subtilisin-like"/>
    <property type="match status" value="1"/>
</dbReference>
<dbReference type="Pfam" id="PF09286">
    <property type="entry name" value="Pro-kuma_activ"/>
    <property type="match status" value="1"/>
</dbReference>
<proteinExistence type="predicted"/>
<dbReference type="CDD" id="cd04056">
    <property type="entry name" value="Peptidases_S53"/>
    <property type="match status" value="1"/>
</dbReference>
<evidence type="ECO:0000256" key="9">
    <source>
        <dbReference type="SAM" id="SignalP"/>
    </source>
</evidence>
<dbReference type="InterPro" id="IPR023828">
    <property type="entry name" value="Peptidase_S8_Ser-AS"/>
</dbReference>
<protein>
    <submittedName>
        <fullName evidence="11">S53 family peptidase</fullName>
        <ecNumber evidence="11">3.4.-.-</ecNumber>
    </submittedName>
</protein>
<dbReference type="PROSITE" id="PS00138">
    <property type="entry name" value="SUBTILASE_SER"/>
    <property type="match status" value="1"/>
</dbReference>
<evidence type="ECO:0000313" key="11">
    <source>
        <dbReference type="EMBL" id="WPR87954.1"/>
    </source>
</evidence>
<dbReference type="PROSITE" id="PS51695">
    <property type="entry name" value="SEDOLISIN"/>
    <property type="match status" value="1"/>
</dbReference>
<feature type="domain" description="Peptidase S53" evidence="10">
    <location>
        <begin position="243"/>
        <end position="642"/>
    </location>
</feature>
<feature type="region of interest" description="Disordered" evidence="8">
    <location>
        <begin position="184"/>
        <end position="204"/>
    </location>
</feature>
<keyword evidence="6" id="KW-0106">Calcium</keyword>
<feature type="compositionally biased region" description="Polar residues" evidence="8">
    <location>
        <begin position="184"/>
        <end position="195"/>
    </location>
</feature>
<reference evidence="11 12" key="1">
    <citation type="submission" date="2023-11" db="EMBL/GenBank/DDBJ databases">
        <title>Genome sequence of Microbacterium rhizosphaerae KACC 19337.</title>
        <authorList>
            <person name="Choi H."/>
            <person name="Kim S."/>
            <person name="Kim Y."/>
            <person name="Kwon S.-W."/>
            <person name="Heo J."/>
        </authorList>
    </citation>
    <scope>NUCLEOTIDE SEQUENCE [LARGE SCALE GENOMIC DNA]</scope>
    <source>
        <strain evidence="11 12">KACC 19337</strain>
    </source>
</reference>
<dbReference type="InterPro" id="IPR000209">
    <property type="entry name" value="Peptidase_S8/S53_dom"/>
</dbReference>
<evidence type="ECO:0000256" key="2">
    <source>
        <dbReference type="ARBA" id="ARBA00022670"/>
    </source>
</evidence>
<dbReference type="EMBL" id="CP139368">
    <property type="protein sequence ID" value="WPR87954.1"/>
    <property type="molecule type" value="Genomic_DNA"/>
</dbReference>
<dbReference type="InterPro" id="IPR050819">
    <property type="entry name" value="Tripeptidyl-peptidase_I"/>
</dbReference>
<keyword evidence="7" id="KW-0865">Zymogen</keyword>
<dbReference type="InterPro" id="IPR015366">
    <property type="entry name" value="S53_propep"/>
</dbReference>
<dbReference type="SMART" id="SM00944">
    <property type="entry name" value="Pro-kuma_activ"/>
    <property type="match status" value="1"/>
</dbReference>
<gene>
    <name evidence="11" type="ORF">SM116_09100</name>
</gene>
<keyword evidence="9" id="KW-0732">Signal</keyword>
<keyword evidence="4 11" id="KW-0378">Hydrolase</keyword>
<evidence type="ECO:0000256" key="8">
    <source>
        <dbReference type="SAM" id="MobiDB-lite"/>
    </source>
</evidence>
<feature type="chain" id="PRO_5047431584" evidence="9">
    <location>
        <begin position="29"/>
        <end position="642"/>
    </location>
</feature>
<dbReference type="Proteomes" id="UP001323798">
    <property type="component" value="Chromosome"/>
</dbReference>
<dbReference type="Pfam" id="PF00082">
    <property type="entry name" value="Peptidase_S8"/>
    <property type="match status" value="1"/>
</dbReference>
<organism evidence="11 12">
    <name type="scientific">Microbacterium rhizosphaerae</name>
    <dbReference type="NCBI Taxonomy" id="1678237"/>
    <lineage>
        <taxon>Bacteria</taxon>
        <taxon>Bacillati</taxon>
        <taxon>Actinomycetota</taxon>
        <taxon>Actinomycetes</taxon>
        <taxon>Micrococcales</taxon>
        <taxon>Microbacteriaceae</taxon>
        <taxon>Microbacterium</taxon>
    </lineage>
</organism>
<evidence type="ECO:0000256" key="6">
    <source>
        <dbReference type="ARBA" id="ARBA00022837"/>
    </source>
</evidence>
<evidence type="ECO:0000256" key="5">
    <source>
        <dbReference type="ARBA" id="ARBA00022825"/>
    </source>
</evidence>
<evidence type="ECO:0000259" key="10">
    <source>
        <dbReference type="PROSITE" id="PS51695"/>
    </source>
</evidence>
<feature type="signal peptide" evidence="9">
    <location>
        <begin position="1"/>
        <end position="28"/>
    </location>
</feature>
<dbReference type="RefSeq" id="WP_320940676.1">
    <property type="nucleotide sequence ID" value="NZ_BAABEU010000010.1"/>
</dbReference>
<dbReference type="CDD" id="cd11377">
    <property type="entry name" value="Pro-peptidase_S53"/>
    <property type="match status" value="1"/>
</dbReference>
<dbReference type="PANTHER" id="PTHR14218:SF15">
    <property type="entry name" value="TRIPEPTIDYL-PEPTIDASE 1"/>
    <property type="match status" value="1"/>
</dbReference>
<evidence type="ECO:0000256" key="3">
    <source>
        <dbReference type="ARBA" id="ARBA00022723"/>
    </source>
</evidence>
<evidence type="ECO:0000256" key="7">
    <source>
        <dbReference type="ARBA" id="ARBA00023145"/>
    </source>
</evidence>
<dbReference type="InterPro" id="IPR036852">
    <property type="entry name" value="Peptidase_S8/S53_dom_sf"/>
</dbReference>
<keyword evidence="2" id="KW-0645">Protease</keyword>
<sequence length="642" mass="65226">MRRTMMGGALVAVAAVVAALSVPMAANAAPAEKTIPDSAPGWLSHGKKTGAPSASAAVQARVYLSPNGGLAALAAAATAVSTPRSGSYHHFLSPAAFHARYDATSSTVDAVSAWLTGAGMSVAAVEPHGRYIDITGNVAAATKAFGVSMANYTHDGLSVQAPTGPLQAPDSVAGAVLAVSGLDTTPETNVPHTQKPSPPSDGFRNATPCSQWYGSETQTNTPTPDGTTLPLFNGAALAFAPCGYTGPQLRGAYEAGAASGANGRGVTVAIVDAYASPTIESDANRYATDTGDSAFAPGQFTQSLPGSFTRVNTGQRQCDASGWYGEQTLDVEAVHAMAPAAGIRYYASKSCYDTDFLDTFARINDEAKVSVVSNSWGDAGDNVRPSTALAYEAAFLQGAMEGISYVFSTGDNGDEATALGSPQTDFPASDPYVTGVGGTSTEITQAGVVGETGWQTSKYSLAKGASDWSLVTDFLYGGGGGYSSNFPEPTYQTDAGIVSPNGGRALPDVSMDADPTTGMLVGQTQSFTGTAAYDTYRIGGTSLAAPLFAGMTAIKAQASGGGLGLLNQLIYKNHTGFQDVTGAGVDAGDIRVDFANGLDASGGYLYSVRTFNGAATSLTVGPGWDSSTGWGSARAGWLAPAP</sequence>
<dbReference type="PANTHER" id="PTHR14218">
    <property type="entry name" value="PROTEASE S8 TRIPEPTIDYL PEPTIDASE I CLN2"/>
    <property type="match status" value="1"/>
</dbReference>
<dbReference type="EC" id="3.4.-.-" evidence="11"/>